<dbReference type="PROSITE" id="PS01149">
    <property type="entry name" value="PSI_RSU"/>
    <property type="match status" value="1"/>
</dbReference>
<dbReference type="InterPro" id="IPR006145">
    <property type="entry name" value="PsdUridine_synth_RsuA/RluA"/>
</dbReference>
<evidence type="ECO:0000313" key="8">
    <source>
        <dbReference type="Proteomes" id="UP000029622"/>
    </source>
</evidence>
<evidence type="ECO:0000256" key="2">
    <source>
        <dbReference type="ARBA" id="ARBA00022884"/>
    </source>
</evidence>
<accession>A0A096BKL6</accession>
<evidence type="ECO:0000256" key="4">
    <source>
        <dbReference type="PROSITE-ProRule" id="PRU00182"/>
    </source>
</evidence>
<dbReference type="SUPFAM" id="SSF55120">
    <property type="entry name" value="Pseudouridine synthase"/>
    <property type="match status" value="1"/>
</dbReference>
<comment type="similarity">
    <text evidence="1 5">Belongs to the pseudouridine synthase RsuA family.</text>
</comment>
<proteinExistence type="inferred from homology"/>
<dbReference type="SMART" id="SM00363">
    <property type="entry name" value="S4"/>
    <property type="match status" value="1"/>
</dbReference>
<protein>
    <recommendedName>
        <fullName evidence="5">Pseudouridine synthase</fullName>
        <ecNumber evidence="5">5.4.99.-</ecNumber>
    </recommendedName>
</protein>
<dbReference type="FunFam" id="3.10.290.10:FF:000003">
    <property type="entry name" value="Pseudouridine synthase"/>
    <property type="match status" value="1"/>
</dbReference>
<dbReference type="InterPro" id="IPR042092">
    <property type="entry name" value="PsdUridine_s_RsuA/RluB/E/F_cat"/>
</dbReference>
<organism evidence="7 8">
    <name type="scientific">Caloranaerobacter azorensis H53214</name>
    <dbReference type="NCBI Taxonomy" id="1156417"/>
    <lineage>
        <taxon>Bacteria</taxon>
        <taxon>Bacillati</taxon>
        <taxon>Bacillota</taxon>
        <taxon>Tissierellia</taxon>
        <taxon>Tissierellales</taxon>
        <taxon>Thermohalobacteraceae</taxon>
        <taxon>Caloranaerobacter</taxon>
    </lineage>
</organism>
<evidence type="ECO:0000256" key="5">
    <source>
        <dbReference type="RuleBase" id="RU003887"/>
    </source>
</evidence>
<dbReference type="InterPro" id="IPR036986">
    <property type="entry name" value="S4_RNA-bd_sf"/>
</dbReference>
<keyword evidence="3 5" id="KW-0413">Isomerase</keyword>
<sequence>MRLQKYLAMCGIASRRKSEALILQGRVKVNGKVIDELGYKIDPDTDIVLFDNKRVIKKENYIYIALNKPEGYITTVKDQFNRPTVLDLVKNVNERIYPVGRLDYDTSGLIFLTNDGDLTYRLTHPKHEVEKVYIAKIKGIPTEEELNKFRNGLKIDDYITSKAKIEVLKKYNNYSIVKITIHEGKNRQVRKMCEKINHPVISLKRVAIGKINLGNLKKGNWRYLSKKEIEYLKSL</sequence>
<dbReference type="InterPro" id="IPR050343">
    <property type="entry name" value="RsuA_PseudoU_synthase"/>
</dbReference>
<dbReference type="InterPro" id="IPR018496">
    <property type="entry name" value="PsdUridine_synth_RsuA/RluB_CS"/>
</dbReference>
<dbReference type="GO" id="GO:0003723">
    <property type="term" value="F:RNA binding"/>
    <property type="evidence" value="ECO:0007669"/>
    <property type="project" value="UniProtKB-KW"/>
</dbReference>
<evidence type="ECO:0000259" key="6">
    <source>
        <dbReference type="SMART" id="SM00363"/>
    </source>
</evidence>
<feature type="domain" description="RNA-binding S4" evidence="6">
    <location>
        <begin position="1"/>
        <end position="62"/>
    </location>
</feature>
<dbReference type="GO" id="GO:0000455">
    <property type="term" value="P:enzyme-directed rRNA pseudouridine synthesis"/>
    <property type="evidence" value="ECO:0007669"/>
    <property type="project" value="UniProtKB-ARBA"/>
</dbReference>
<comment type="caution">
    <text evidence="7">The sequence shown here is derived from an EMBL/GenBank/DDBJ whole genome shotgun (WGS) entry which is preliminary data.</text>
</comment>
<dbReference type="InterPro" id="IPR000748">
    <property type="entry name" value="PsdUridine_synth_RsuA/RluB/E/F"/>
</dbReference>
<dbReference type="STRING" id="1156417.Y919_00025"/>
<evidence type="ECO:0000256" key="3">
    <source>
        <dbReference type="ARBA" id="ARBA00023235"/>
    </source>
</evidence>
<keyword evidence="2 4" id="KW-0694">RNA-binding</keyword>
<dbReference type="Gene3D" id="3.30.70.1560">
    <property type="entry name" value="Alpha-L RNA-binding motif"/>
    <property type="match status" value="1"/>
</dbReference>
<dbReference type="AlphaFoldDB" id="A0A096BKL6"/>
<dbReference type="EMBL" id="AZTB01000001">
    <property type="protein sequence ID" value="KGG81387.1"/>
    <property type="molecule type" value="Genomic_DNA"/>
</dbReference>
<dbReference type="CDD" id="cd02870">
    <property type="entry name" value="PseudoU_synth_RsuA_like"/>
    <property type="match status" value="1"/>
</dbReference>
<dbReference type="InterPro" id="IPR002942">
    <property type="entry name" value="S4_RNA-bd"/>
</dbReference>
<dbReference type="FunFam" id="3.30.70.1560:FF:000001">
    <property type="entry name" value="Pseudouridine synthase"/>
    <property type="match status" value="1"/>
</dbReference>
<dbReference type="Gene3D" id="3.30.70.580">
    <property type="entry name" value="Pseudouridine synthase I, catalytic domain, N-terminal subdomain"/>
    <property type="match status" value="1"/>
</dbReference>
<name>A0A096BKL6_9FIRM</name>
<evidence type="ECO:0000256" key="1">
    <source>
        <dbReference type="ARBA" id="ARBA00008348"/>
    </source>
</evidence>
<dbReference type="Gene3D" id="3.10.290.10">
    <property type="entry name" value="RNA-binding S4 domain"/>
    <property type="match status" value="1"/>
</dbReference>
<gene>
    <name evidence="7" type="ORF">Y919_00025</name>
</gene>
<reference evidence="7 8" key="1">
    <citation type="submission" date="2013-12" db="EMBL/GenBank/DDBJ databases">
        <title>Draft genome sequence of Caloranaerobacter sp. H53214.</title>
        <authorList>
            <person name="Jiang L.J."/>
            <person name="Shao Z.Z."/>
            <person name="Long M.N."/>
        </authorList>
    </citation>
    <scope>NUCLEOTIDE SEQUENCE [LARGE SCALE GENOMIC DNA]</scope>
    <source>
        <strain evidence="7 8">H53214</strain>
    </source>
</reference>
<evidence type="ECO:0000313" key="7">
    <source>
        <dbReference type="EMBL" id="KGG81387.1"/>
    </source>
</evidence>
<dbReference type="PANTHER" id="PTHR47683">
    <property type="entry name" value="PSEUDOURIDINE SYNTHASE FAMILY PROTEIN-RELATED"/>
    <property type="match status" value="1"/>
</dbReference>
<dbReference type="PANTHER" id="PTHR47683:SF2">
    <property type="entry name" value="RNA-BINDING S4 DOMAIN-CONTAINING PROTEIN"/>
    <property type="match status" value="1"/>
</dbReference>
<dbReference type="CDD" id="cd00165">
    <property type="entry name" value="S4"/>
    <property type="match status" value="1"/>
</dbReference>
<dbReference type="RefSeq" id="WP_081943434.1">
    <property type="nucleotide sequence ID" value="NZ_AZTB01000001.1"/>
</dbReference>
<dbReference type="GO" id="GO:0120159">
    <property type="term" value="F:rRNA pseudouridine synthase activity"/>
    <property type="evidence" value="ECO:0007669"/>
    <property type="project" value="UniProtKB-ARBA"/>
</dbReference>
<dbReference type="GO" id="GO:0005829">
    <property type="term" value="C:cytosol"/>
    <property type="evidence" value="ECO:0007669"/>
    <property type="project" value="UniProtKB-ARBA"/>
</dbReference>
<dbReference type="Pfam" id="PF01479">
    <property type="entry name" value="S4"/>
    <property type="match status" value="1"/>
</dbReference>
<dbReference type="PROSITE" id="PS50889">
    <property type="entry name" value="S4"/>
    <property type="match status" value="1"/>
</dbReference>
<dbReference type="Pfam" id="PF00849">
    <property type="entry name" value="PseudoU_synth_2"/>
    <property type="match status" value="1"/>
</dbReference>
<dbReference type="InterPro" id="IPR020094">
    <property type="entry name" value="TruA/RsuA/RluB/E/F_N"/>
</dbReference>
<dbReference type="InterPro" id="IPR020103">
    <property type="entry name" value="PsdUridine_synth_cat_dom_sf"/>
</dbReference>
<dbReference type="EC" id="5.4.99.-" evidence="5"/>
<dbReference type="Proteomes" id="UP000029622">
    <property type="component" value="Unassembled WGS sequence"/>
</dbReference>
<dbReference type="NCBIfam" id="TIGR00093">
    <property type="entry name" value="pseudouridine synthase"/>
    <property type="match status" value="1"/>
</dbReference>
<dbReference type="SUPFAM" id="SSF55174">
    <property type="entry name" value="Alpha-L RNA-binding motif"/>
    <property type="match status" value="1"/>
</dbReference>